<protein>
    <submittedName>
        <fullName evidence="2">Exo-alpha-sialidase</fullName>
        <ecNumber evidence="2">3.2.1.18</ecNumber>
    </submittedName>
</protein>
<dbReference type="InterPro" id="IPR015943">
    <property type="entry name" value="WD40/YVTN_repeat-like_dom_sf"/>
</dbReference>
<comment type="caution">
    <text evidence="2">The sequence shown here is derived from an EMBL/GenBank/DDBJ whole genome shotgun (WGS) entry which is preliminary data.</text>
</comment>
<keyword evidence="1" id="KW-0732">Signal</keyword>
<dbReference type="GO" id="GO:0004308">
    <property type="term" value="F:exo-alpha-sialidase activity"/>
    <property type="evidence" value="ECO:0007669"/>
    <property type="project" value="UniProtKB-EC"/>
</dbReference>
<dbReference type="Proteomes" id="UP001306950">
    <property type="component" value="Unassembled WGS sequence"/>
</dbReference>
<keyword evidence="2" id="KW-0378">Hydrolase</keyword>
<keyword evidence="2" id="KW-0326">Glycosidase</keyword>
<feature type="chain" id="PRO_5045254999" evidence="1">
    <location>
        <begin position="25"/>
        <end position="276"/>
    </location>
</feature>
<dbReference type="Gene3D" id="2.130.10.10">
    <property type="entry name" value="YVTN repeat-like/Quinoprotein amine dehydrogenase"/>
    <property type="match status" value="1"/>
</dbReference>
<evidence type="ECO:0000256" key="1">
    <source>
        <dbReference type="SAM" id="SignalP"/>
    </source>
</evidence>
<proteinExistence type="predicted"/>
<dbReference type="SUPFAM" id="SSF50939">
    <property type="entry name" value="Sialidases"/>
    <property type="match status" value="1"/>
</dbReference>
<dbReference type="EC" id="3.2.1.18" evidence="2"/>
<evidence type="ECO:0000313" key="3">
    <source>
        <dbReference type="Proteomes" id="UP001306950"/>
    </source>
</evidence>
<accession>A0ABU7VT02</accession>
<sequence length="276" mass="30773">MIPKTGRFLVCLILIVNLFGCSTAIQESPSQPSATPSAENSISNSAKENELISNIEDDSNSYPEPASIPAELSLLFFHTNGSKGWFIYGSQENPDILYSFYSDDEGASWTSEELALSKDLGQKINKENLFVSIPENEDTMLWVMITSDPAMGLMTKQLYNATTDFQSWSLVADVSSTVDGYVTGVTFLDNLEGWITASYHGEVPVPLYRTKDGGKSWELQKIDVPEEYNYGNVYPPVFENKDSKTGSLEIEFVGDKKTQVLEYRTVDSGQSWEENR</sequence>
<evidence type="ECO:0000313" key="2">
    <source>
        <dbReference type="EMBL" id="MEF2966361.1"/>
    </source>
</evidence>
<gene>
    <name evidence="2" type="ORF">V3851_11020</name>
</gene>
<reference evidence="2 3" key="1">
    <citation type="submission" date="2024-02" db="EMBL/GenBank/DDBJ databases">
        <title>A nitrogen-fixing paenibacillus bacterium.</title>
        <authorList>
            <person name="Zhang W.L."/>
            <person name="Chen S.F."/>
        </authorList>
    </citation>
    <scope>NUCLEOTIDE SEQUENCE [LARGE SCALE GENOMIC DNA]</scope>
    <source>
        <strain evidence="2 3">M1</strain>
    </source>
</reference>
<keyword evidence="3" id="KW-1185">Reference proteome</keyword>
<dbReference type="RefSeq" id="WP_331846576.1">
    <property type="nucleotide sequence ID" value="NZ_JAZHPZ010000004.1"/>
</dbReference>
<dbReference type="InterPro" id="IPR036278">
    <property type="entry name" value="Sialidase_sf"/>
</dbReference>
<organism evidence="2 3">
    <name type="scientific">Paenibacillus haidiansis</name>
    <dbReference type="NCBI Taxonomy" id="1574488"/>
    <lineage>
        <taxon>Bacteria</taxon>
        <taxon>Bacillati</taxon>
        <taxon>Bacillota</taxon>
        <taxon>Bacilli</taxon>
        <taxon>Bacillales</taxon>
        <taxon>Paenibacillaceae</taxon>
        <taxon>Paenibacillus</taxon>
    </lineage>
</organism>
<dbReference type="EMBL" id="JAZHPZ010000004">
    <property type="protein sequence ID" value="MEF2966361.1"/>
    <property type="molecule type" value="Genomic_DNA"/>
</dbReference>
<feature type="signal peptide" evidence="1">
    <location>
        <begin position="1"/>
        <end position="24"/>
    </location>
</feature>
<name>A0ABU7VT02_9BACL</name>